<feature type="domain" description="GGDEF" evidence="2">
    <location>
        <begin position="262"/>
        <end position="389"/>
    </location>
</feature>
<dbReference type="Proteomes" id="UP000239485">
    <property type="component" value="Unassembled WGS sequence"/>
</dbReference>
<dbReference type="CDD" id="cd01949">
    <property type="entry name" value="GGDEF"/>
    <property type="match status" value="1"/>
</dbReference>
<dbReference type="NCBIfam" id="TIGR00254">
    <property type="entry name" value="GGDEF"/>
    <property type="match status" value="1"/>
</dbReference>
<dbReference type="PANTHER" id="PTHR45138">
    <property type="entry name" value="REGULATORY COMPONENTS OF SENSORY TRANSDUCTION SYSTEM"/>
    <property type="match status" value="1"/>
</dbReference>
<comment type="caution">
    <text evidence="3">The sequence shown here is derived from an EMBL/GenBank/DDBJ whole genome shotgun (WGS) entry which is preliminary data.</text>
</comment>
<dbReference type="InterPro" id="IPR043128">
    <property type="entry name" value="Rev_trsase/Diguanyl_cyclase"/>
</dbReference>
<dbReference type="Pfam" id="PF00990">
    <property type="entry name" value="GGDEF"/>
    <property type="match status" value="1"/>
</dbReference>
<dbReference type="SUPFAM" id="SSF55073">
    <property type="entry name" value="Nucleotide cyclase"/>
    <property type="match status" value="1"/>
</dbReference>
<proteinExistence type="predicted"/>
<dbReference type="GO" id="GO:0043709">
    <property type="term" value="P:cell adhesion involved in single-species biofilm formation"/>
    <property type="evidence" value="ECO:0007669"/>
    <property type="project" value="TreeGrafter"/>
</dbReference>
<evidence type="ECO:0000256" key="1">
    <source>
        <dbReference type="SAM" id="MobiDB-lite"/>
    </source>
</evidence>
<dbReference type="InterPro" id="IPR029787">
    <property type="entry name" value="Nucleotide_cyclase"/>
</dbReference>
<dbReference type="InterPro" id="IPR050469">
    <property type="entry name" value="Diguanylate_Cyclase"/>
</dbReference>
<dbReference type="OrthoDB" id="23692at2"/>
<feature type="compositionally biased region" description="Low complexity" evidence="1">
    <location>
        <begin position="112"/>
        <end position="128"/>
    </location>
</feature>
<dbReference type="GO" id="GO:0005886">
    <property type="term" value="C:plasma membrane"/>
    <property type="evidence" value="ECO:0007669"/>
    <property type="project" value="TreeGrafter"/>
</dbReference>
<dbReference type="PROSITE" id="PS50887">
    <property type="entry name" value="GGDEF"/>
    <property type="match status" value="1"/>
</dbReference>
<evidence type="ECO:0000313" key="3">
    <source>
        <dbReference type="EMBL" id="PPK94672.1"/>
    </source>
</evidence>
<sequence length="397" mass="41905">MGGSRARRRKSLRFAASMMLTLALTLVGAGVAQYALMARALTERALQQTAVSSSADAMVLRELHDAPDGGLPAVRELLDHIAARPGVHRVSLLAPDATVVAVGQPRHRSTGHDAAGGTATDGATEGADPPGVVGERAGPDTAARVREVSVRERRTAELLGQDTVVRVPVRLDGSTHVLEVVKSAQDLQLQVADLRRVTLTTTTLVLLLAVPAFYLLGGRRLSTRHGQALETSSTDGLTGLGNHRTFHEDLRERLDAATRQCRPLALALVDLDGFKQVNDTHGHRRGDRVLTAVAFVLREVTASSDGGAAYRIGGDEFALLLPAATDDVLALAERVRRAVEDDVDGVTTSIGVATLTASAPDAESLLEHADAALYASKRLGRNRVTHAGTLHGGRPPA</sequence>
<evidence type="ECO:0000313" key="4">
    <source>
        <dbReference type="Proteomes" id="UP000239485"/>
    </source>
</evidence>
<dbReference type="GO" id="GO:0052621">
    <property type="term" value="F:diguanylate cyclase activity"/>
    <property type="evidence" value="ECO:0007669"/>
    <property type="project" value="TreeGrafter"/>
</dbReference>
<dbReference type="EMBL" id="PTJD01000007">
    <property type="protein sequence ID" value="PPK94672.1"/>
    <property type="molecule type" value="Genomic_DNA"/>
</dbReference>
<protein>
    <submittedName>
        <fullName evidence="3">Diguanylate cyclase (GGDEF)-like protein</fullName>
    </submittedName>
</protein>
<dbReference type="SMART" id="SM00267">
    <property type="entry name" value="GGDEF"/>
    <property type="match status" value="1"/>
</dbReference>
<name>A0A2S6IKA6_9ACTN</name>
<dbReference type="FunFam" id="3.30.70.270:FF:000001">
    <property type="entry name" value="Diguanylate cyclase domain protein"/>
    <property type="match status" value="1"/>
</dbReference>
<accession>A0A2S6IKA6</accession>
<dbReference type="PANTHER" id="PTHR45138:SF9">
    <property type="entry name" value="DIGUANYLATE CYCLASE DGCM-RELATED"/>
    <property type="match status" value="1"/>
</dbReference>
<dbReference type="InterPro" id="IPR000160">
    <property type="entry name" value="GGDEF_dom"/>
</dbReference>
<organism evidence="3 4">
    <name type="scientific">Kineococcus xinjiangensis</name>
    <dbReference type="NCBI Taxonomy" id="512762"/>
    <lineage>
        <taxon>Bacteria</taxon>
        <taxon>Bacillati</taxon>
        <taxon>Actinomycetota</taxon>
        <taxon>Actinomycetes</taxon>
        <taxon>Kineosporiales</taxon>
        <taxon>Kineosporiaceae</taxon>
        <taxon>Kineococcus</taxon>
    </lineage>
</organism>
<reference evidence="3 4" key="1">
    <citation type="submission" date="2018-02" db="EMBL/GenBank/DDBJ databases">
        <title>Genomic Encyclopedia of Archaeal and Bacterial Type Strains, Phase II (KMG-II): from individual species to whole genera.</title>
        <authorList>
            <person name="Goeker M."/>
        </authorList>
    </citation>
    <scope>NUCLEOTIDE SEQUENCE [LARGE SCALE GENOMIC DNA]</scope>
    <source>
        <strain evidence="3 4">DSM 22857</strain>
    </source>
</reference>
<feature type="region of interest" description="Disordered" evidence="1">
    <location>
        <begin position="104"/>
        <end position="147"/>
    </location>
</feature>
<keyword evidence="4" id="KW-1185">Reference proteome</keyword>
<dbReference type="GO" id="GO:1902201">
    <property type="term" value="P:negative regulation of bacterial-type flagellum-dependent cell motility"/>
    <property type="evidence" value="ECO:0007669"/>
    <property type="project" value="TreeGrafter"/>
</dbReference>
<dbReference type="Gene3D" id="3.30.70.270">
    <property type="match status" value="1"/>
</dbReference>
<dbReference type="RefSeq" id="WP_146099502.1">
    <property type="nucleotide sequence ID" value="NZ_PTJD01000007.1"/>
</dbReference>
<evidence type="ECO:0000259" key="2">
    <source>
        <dbReference type="PROSITE" id="PS50887"/>
    </source>
</evidence>
<dbReference type="AlphaFoldDB" id="A0A2S6IKA6"/>
<gene>
    <name evidence="3" type="ORF">CLV92_107175</name>
</gene>